<keyword evidence="1" id="KW-1133">Transmembrane helix</keyword>
<protein>
    <submittedName>
        <fullName evidence="2">Uncharacterized protein</fullName>
    </submittedName>
</protein>
<dbReference type="OrthoDB" id="21648at2759"/>
<dbReference type="Proteomes" id="UP000886520">
    <property type="component" value="Chromosome 5"/>
</dbReference>
<accession>A0A9D4ZN55</accession>
<sequence>MRGSQPQVIAGLVTCLLRISLTWLWLPRSSNSEMGRMHLGRPLDKWDTGVGQIWMGTARLYNRLNGCRGERIWAWNSSQPWMGEKLYLTSQRRI</sequence>
<comment type="caution">
    <text evidence="2">The sequence shown here is derived from an EMBL/GenBank/DDBJ whole genome shotgun (WGS) entry which is preliminary data.</text>
</comment>
<evidence type="ECO:0000256" key="1">
    <source>
        <dbReference type="SAM" id="Phobius"/>
    </source>
</evidence>
<name>A0A9D4ZN55_ADICA</name>
<gene>
    <name evidence="2" type="ORF">GOP47_0004930</name>
</gene>
<dbReference type="AlphaFoldDB" id="A0A9D4ZN55"/>
<evidence type="ECO:0000313" key="2">
    <source>
        <dbReference type="EMBL" id="KAI5079451.1"/>
    </source>
</evidence>
<organism evidence="2 3">
    <name type="scientific">Adiantum capillus-veneris</name>
    <name type="common">Maidenhair fern</name>
    <dbReference type="NCBI Taxonomy" id="13818"/>
    <lineage>
        <taxon>Eukaryota</taxon>
        <taxon>Viridiplantae</taxon>
        <taxon>Streptophyta</taxon>
        <taxon>Embryophyta</taxon>
        <taxon>Tracheophyta</taxon>
        <taxon>Polypodiopsida</taxon>
        <taxon>Polypodiidae</taxon>
        <taxon>Polypodiales</taxon>
        <taxon>Pteridineae</taxon>
        <taxon>Pteridaceae</taxon>
        <taxon>Vittarioideae</taxon>
        <taxon>Adiantum</taxon>
    </lineage>
</organism>
<evidence type="ECO:0000313" key="3">
    <source>
        <dbReference type="Proteomes" id="UP000886520"/>
    </source>
</evidence>
<keyword evidence="1" id="KW-0472">Membrane</keyword>
<dbReference type="EMBL" id="JABFUD020000005">
    <property type="protein sequence ID" value="KAI5079451.1"/>
    <property type="molecule type" value="Genomic_DNA"/>
</dbReference>
<keyword evidence="3" id="KW-1185">Reference proteome</keyword>
<reference evidence="2 3" key="1">
    <citation type="submission" date="2021-01" db="EMBL/GenBank/DDBJ databases">
        <title>Adiantum capillus-veneris genome.</title>
        <authorList>
            <person name="Fang Y."/>
            <person name="Liao Q."/>
        </authorList>
    </citation>
    <scope>NUCLEOTIDE SEQUENCE [LARGE SCALE GENOMIC DNA]</scope>
    <source>
        <strain evidence="2">H3</strain>
        <tissue evidence="2">Leaf</tissue>
    </source>
</reference>
<proteinExistence type="predicted"/>
<keyword evidence="1" id="KW-0812">Transmembrane</keyword>
<feature type="transmembrane region" description="Helical" evidence="1">
    <location>
        <begin position="6"/>
        <end position="26"/>
    </location>
</feature>